<dbReference type="AlphaFoldDB" id="A0A067SKN8"/>
<keyword evidence="3" id="KW-1185">Reference proteome</keyword>
<protein>
    <submittedName>
        <fullName evidence="2">Uncharacterized protein</fullName>
    </submittedName>
</protein>
<dbReference type="EMBL" id="KL142409">
    <property type="protein sequence ID" value="KDR68299.1"/>
    <property type="molecule type" value="Genomic_DNA"/>
</dbReference>
<dbReference type="HOGENOM" id="CLU_2542735_0_0_1"/>
<reference evidence="3" key="1">
    <citation type="journal article" date="2014" name="Proc. Natl. Acad. Sci. U.S.A.">
        <title>Extensive sampling of basidiomycete genomes demonstrates inadequacy of the white-rot/brown-rot paradigm for wood decay fungi.</title>
        <authorList>
            <person name="Riley R."/>
            <person name="Salamov A.A."/>
            <person name="Brown D.W."/>
            <person name="Nagy L.G."/>
            <person name="Floudas D."/>
            <person name="Held B.W."/>
            <person name="Levasseur A."/>
            <person name="Lombard V."/>
            <person name="Morin E."/>
            <person name="Otillar R."/>
            <person name="Lindquist E.A."/>
            <person name="Sun H."/>
            <person name="LaButti K.M."/>
            <person name="Schmutz J."/>
            <person name="Jabbour D."/>
            <person name="Luo H."/>
            <person name="Baker S.E."/>
            <person name="Pisabarro A.G."/>
            <person name="Walton J.D."/>
            <person name="Blanchette R.A."/>
            <person name="Henrissat B."/>
            <person name="Martin F."/>
            <person name="Cullen D."/>
            <person name="Hibbett D.S."/>
            <person name="Grigoriev I.V."/>
        </authorList>
    </citation>
    <scope>NUCLEOTIDE SEQUENCE [LARGE SCALE GENOMIC DNA]</scope>
    <source>
        <strain evidence="3">CBS 339.88</strain>
    </source>
</reference>
<accession>A0A067SKN8</accession>
<evidence type="ECO:0000313" key="3">
    <source>
        <dbReference type="Proteomes" id="UP000027222"/>
    </source>
</evidence>
<feature type="region of interest" description="Disordered" evidence="1">
    <location>
        <begin position="61"/>
        <end position="83"/>
    </location>
</feature>
<evidence type="ECO:0000256" key="1">
    <source>
        <dbReference type="SAM" id="MobiDB-lite"/>
    </source>
</evidence>
<dbReference type="Proteomes" id="UP000027222">
    <property type="component" value="Unassembled WGS sequence"/>
</dbReference>
<name>A0A067SKN8_GALM3</name>
<gene>
    <name evidence="2" type="ORF">GALMADRAFT_231474</name>
</gene>
<organism evidence="2 3">
    <name type="scientific">Galerina marginata (strain CBS 339.88)</name>
    <dbReference type="NCBI Taxonomy" id="685588"/>
    <lineage>
        <taxon>Eukaryota</taxon>
        <taxon>Fungi</taxon>
        <taxon>Dikarya</taxon>
        <taxon>Basidiomycota</taxon>
        <taxon>Agaricomycotina</taxon>
        <taxon>Agaricomycetes</taxon>
        <taxon>Agaricomycetidae</taxon>
        <taxon>Agaricales</taxon>
        <taxon>Agaricineae</taxon>
        <taxon>Strophariaceae</taxon>
        <taxon>Galerina</taxon>
    </lineage>
</organism>
<sequence>MWQSGVVVLVSGMLGGDSEDAVEKGREVGWHVRKITGKAGEQVPFWNVVRARQGRSSICEAISTHRTQSSYGGRPSIGRKRES</sequence>
<evidence type="ECO:0000313" key="2">
    <source>
        <dbReference type="EMBL" id="KDR68299.1"/>
    </source>
</evidence>
<proteinExistence type="predicted"/>